<comment type="caution">
    <text evidence="2">The sequence shown here is derived from an EMBL/GenBank/DDBJ whole genome shotgun (WGS) entry which is preliminary data.</text>
</comment>
<evidence type="ECO:0000313" key="3">
    <source>
        <dbReference type="Proteomes" id="UP000708208"/>
    </source>
</evidence>
<dbReference type="AlphaFoldDB" id="A0A8J2M123"/>
<dbReference type="Proteomes" id="UP000708208">
    <property type="component" value="Unassembled WGS sequence"/>
</dbReference>
<dbReference type="EMBL" id="CAJVCH010561920">
    <property type="protein sequence ID" value="CAG7831771.1"/>
    <property type="molecule type" value="Genomic_DNA"/>
</dbReference>
<protein>
    <submittedName>
        <fullName evidence="2">Uncharacterized protein</fullName>
    </submittedName>
</protein>
<name>A0A8J2M123_9HEXA</name>
<evidence type="ECO:0000313" key="2">
    <source>
        <dbReference type="EMBL" id="CAG7831771.1"/>
    </source>
</evidence>
<keyword evidence="1" id="KW-1133">Transmembrane helix</keyword>
<keyword evidence="3" id="KW-1185">Reference proteome</keyword>
<reference evidence="2" key="1">
    <citation type="submission" date="2021-06" db="EMBL/GenBank/DDBJ databases">
        <authorList>
            <person name="Hodson N. C."/>
            <person name="Mongue J. A."/>
            <person name="Jaron S. K."/>
        </authorList>
    </citation>
    <scope>NUCLEOTIDE SEQUENCE</scope>
</reference>
<sequence length="84" mass="9694">MDRAHIVIYGLENYSSSVQYAFTFHDYLVAFIYFLLSILTMAISHSGGLITLCTSISMLYMVRKFLNQVKTQYQRTSLDIARVN</sequence>
<keyword evidence="1" id="KW-0812">Transmembrane</keyword>
<gene>
    <name evidence="2" type="ORF">AFUS01_LOCUS41496</name>
</gene>
<proteinExistence type="predicted"/>
<feature type="transmembrane region" description="Helical" evidence="1">
    <location>
        <begin position="27"/>
        <end position="60"/>
    </location>
</feature>
<keyword evidence="1" id="KW-0472">Membrane</keyword>
<organism evidence="2 3">
    <name type="scientific">Allacma fusca</name>
    <dbReference type="NCBI Taxonomy" id="39272"/>
    <lineage>
        <taxon>Eukaryota</taxon>
        <taxon>Metazoa</taxon>
        <taxon>Ecdysozoa</taxon>
        <taxon>Arthropoda</taxon>
        <taxon>Hexapoda</taxon>
        <taxon>Collembola</taxon>
        <taxon>Symphypleona</taxon>
        <taxon>Sminthuridae</taxon>
        <taxon>Allacma</taxon>
    </lineage>
</organism>
<accession>A0A8J2M123</accession>
<evidence type="ECO:0000256" key="1">
    <source>
        <dbReference type="SAM" id="Phobius"/>
    </source>
</evidence>